<dbReference type="Proteomes" id="UP001485043">
    <property type="component" value="Unassembled WGS sequence"/>
</dbReference>
<evidence type="ECO:0000256" key="1">
    <source>
        <dbReference type="SAM" id="MobiDB-lite"/>
    </source>
</evidence>
<gene>
    <name evidence="2" type="ORF">WJX84_003206</name>
</gene>
<sequence>MTNLLKRERTRFLVEEMTLQMHQSPDTTALTPETASVMVSGSFEVSQQPAEAPTTQPGSPAALSLDCYRGLPSLQTIRKLVENAMLSKDPAHARQLQRLLESKKTRLPGSDPEHSPHQYLTQVTSEGQLPGTGAPAPTVTMNPHGASWQPHSQPRKDVAGPDDPREAPLTTGKQRKDEAGPAEGLTAAGRRTSQYHCSWGMNHPDRQGMALPNTIKANPP</sequence>
<feature type="region of interest" description="Disordered" evidence="1">
    <location>
        <begin position="126"/>
        <end position="220"/>
    </location>
</feature>
<dbReference type="AlphaFoldDB" id="A0AAW1T9M8"/>
<dbReference type="EMBL" id="JALJOV010000159">
    <property type="protein sequence ID" value="KAK9866471.1"/>
    <property type="molecule type" value="Genomic_DNA"/>
</dbReference>
<reference evidence="2 3" key="1">
    <citation type="journal article" date="2024" name="Nat. Commun.">
        <title>Phylogenomics reveals the evolutionary origins of lichenization in chlorophyte algae.</title>
        <authorList>
            <person name="Puginier C."/>
            <person name="Libourel C."/>
            <person name="Otte J."/>
            <person name="Skaloud P."/>
            <person name="Haon M."/>
            <person name="Grisel S."/>
            <person name="Petersen M."/>
            <person name="Berrin J.G."/>
            <person name="Delaux P.M."/>
            <person name="Dal Grande F."/>
            <person name="Keller J."/>
        </authorList>
    </citation>
    <scope>NUCLEOTIDE SEQUENCE [LARGE SCALE GENOMIC DNA]</scope>
    <source>
        <strain evidence="2 3">SAG 2523</strain>
    </source>
</reference>
<organism evidence="2 3">
    <name type="scientific">Apatococcus fuscideae</name>
    <dbReference type="NCBI Taxonomy" id="2026836"/>
    <lineage>
        <taxon>Eukaryota</taxon>
        <taxon>Viridiplantae</taxon>
        <taxon>Chlorophyta</taxon>
        <taxon>core chlorophytes</taxon>
        <taxon>Trebouxiophyceae</taxon>
        <taxon>Chlorellales</taxon>
        <taxon>Chlorellaceae</taxon>
        <taxon>Apatococcus</taxon>
    </lineage>
</organism>
<name>A0AAW1T9M8_9CHLO</name>
<evidence type="ECO:0000313" key="3">
    <source>
        <dbReference type="Proteomes" id="UP001485043"/>
    </source>
</evidence>
<protein>
    <submittedName>
        <fullName evidence="2">Uncharacterized protein</fullName>
    </submittedName>
</protein>
<feature type="compositionally biased region" description="Basic and acidic residues" evidence="1">
    <location>
        <begin position="154"/>
        <end position="166"/>
    </location>
</feature>
<evidence type="ECO:0000313" key="2">
    <source>
        <dbReference type="EMBL" id="KAK9866471.1"/>
    </source>
</evidence>
<keyword evidence="3" id="KW-1185">Reference proteome</keyword>
<proteinExistence type="predicted"/>
<accession>A0AAW1T9M8</accession>
<comment type="caution">
    <text evidence="2">The sequence shown here is derived from an EMBL/GenBank/DDBJ whole genome shotgun (WGS) entry which is preliminary data.</text>
</comment>